<dbReference type="RefSeq" id="WP_132937506.1">
    <property type="nucleotide sequence ID" value="NZ_CP119676.1"/>
</dbReference>
<dbReference type="PANTHER" id="PTHR12126">
    <property type="entry name" value="NADH-UBIQUINONE OXIDOREDUCTASE 39 KDA SUBUNIT-RELATED"/>
    <property type="match status" value="1"/>
</dbReference>
<organism evidence="3 4">
    <name type="scientific">Varunaivibrio sulfuroxidans</name>
    <dbReference type="NCBI Taxonomy" id="1773489"/>
    <lineage>
        <taxon>Bacteria</taxon>
        <taxon>Pseudomonadati</taxon>
        <taxon>Pseudomonadota</taxon>
        <taxon>Alphaproteobacteria</taxon>
        <taxon>Rhodospirillales</taxon>
        <taxon>Magnetovibrionaceae</taxon>
        <taxon>Varunaivibrio</taxon>
    </lineage>
</organism>
<feature type="domain" description="NAD-dependent epimerase/dehydratase" evidence="2">
    <location>
        <begin position="6"/>
        <end position="225"/>
    </location>
</feature>
<dbReference type="Gene3D" id="3.40.50.720">
    <property type="entry name" value="NAD(P)-binding Rossmann-like Domain"/>
    <property type="match status" value="1"/>
</dbReference>
<evidence type="ECO:0000313" key="4">
    <source>
        <dbReference type="Proteomes" id="UP000295304"/>
    </source>
</evidence>
<dbReference type="EMBL" id="SLZW01000001">
    <property type="protein sequence ID" value="TCS64749.1"/>
    <property type="molecule type" value="Genomic_DNA"/>
</dbReference>
<comment type="caution">
    <text evidence="3">The sequence shown here is derived from an EMBL/GenBank/DDBJ whole genome shotgun (WGS) entry which is preliminary data.</text>
</comment>
<dbReference type="GO" id="GO:0044877">
    <property type="term" value="F:protein-containing complex binding"/>
    <property type="evidence" value="ECO:0007669"/>
    <property type="project" value="TreeGrafter"/>
</dbReference>
<proteinExistence type="predicted"/>
<dbReference type="AlphaFoldDB" id="A0A4R3JF58"/>
<reference evidence="3 4" key="1">
    <citation type="submission" date="2019-03" db="EMBL/GenBank/DDBJ databases">
        <title>Genomic Encyclopedia of Type Strains, Phase IV (KMG-IV): sequencing the most valuable type-strain genomes for metagenomic binning, comparative biology and taxonomic classification.</title>
        <authorList>
            <person name="Goeker M."/>
        </authorList>
    </citation>
    <scope>NUCLEOTIDE SEQUENCE [LARGE SCALE GENOMIC DNA]</scope>
    <source>
        <strain evidence="3 4">DSM 101688</strain>
    </source>
</reference>
<dbReference type="SUPFAM" id="SSF51735">
    <property type="entry name" value="NAD(P)-binding Rossmann-fold domains"/>
    <property type="match status" value="1"/>
</dbReference>
<dbReference type="Pfam" id="PF01370">
    <property type="entry name" value="Epimerase"/>
    <property type="match status" value="1"/>
</dbReference>
<gene>
    <name evidence="3" type="ORF">EDD55_10176</name>
</gene>
<dbReference type="InterPro" id="IPR036291">
    <property type="entry name" value="NAD(P)-bd_dom_sf"/>
</dbReference>
<dbReference type="InterPro" id="IPR051207">
    <property type="entry name" value="ComplexI_NDUFA9_subunit"/>
</dbReference>
<dbReference type="OrthoDB" id="9776313at2"/>
<evidence type="ECO:0000256" key="1">
    <source>
        <dbReference type="SAM" id="MobiDB-lite"/>
    </source>
</evidence>
<accession>A0A4R3JF58</accession>
<dbReference type="CDD" id="cd05271">
    <property type="entry name" value="NDUFA9_like_SDR_a"/>
    <property type="match status" value="1"/>
</dbReference>
<protein>
    <submittedName>
        <fullName evidence="3">NADH dehydrogenase</fullName>
    </submittedName>
</protein>
<keyword evidence="4" id="KW-1185">Reference proteome</keyword>
<dbReference type="PANTHER" id="PTHR12126:SF11">
    <property type="entry name" value="NADH DEHYDROGENASE [UBIQUINONE] 1 ALPHA SUBCOMPLEX SUBUNIT 9, MITOCHONDRIAL"/>
    <property type="match status" value="1"/>
</dbReference>
<evidence type="ECO:0000313" key="3">
    <source>
        <dbReference type="EMBL" id="TCS64749.1"/>
    </source>
</evidence>
<name>A0A4R3JF58_9PROT</name>
<dbReference type="InterPro" id="IPR001509">
    <property type="entry name" value="Epimerase_deHydtase"/>
</dbReference>
<feature type="region of interest" description="Disordered" evidence="1">
    <location>
        <begin position="318"/>
        <end position="337"/>
    </location>
</feature>
<dbReference type="Proteomes" id="UP000295304">
    <property type="component" value="Unassembled WGS sequence"/>
</dbReference>
<sequence>MQRQIITVFGGSGFLGRHLVRRLARQGWTIRVAVRDVEAAGFLKPLGNVGQILPIRANILDPDSVGAALSGATAAVNLVGILYEKSKGDFERIHVRGGETIARSAQNLGLARLVHISALGADAQSKALYAATKAAGEEAVRAAFPNVTILRPSVIFGPEDQFFNTFAAMMLYQPVLPVIGAALLSNTAAHAGGPLFQPVYVGDVADAIGHALTRDSCRGETYSLGGPQVFSFAQLLAKMARVCRREPILLPVPLAAAKALAFFLERLPHPPLTRDQVELLRTDNIIPRGAPGLAELAVTPHALDTILPTYLARFRPPARQRVRTDTGTGTDSGMEVR</sequence>
<evidence type="ECO:0000259" key="2">
    <source>
        <dbReference type="Pfam" id="PF01370"/>
    </source>
</evidence>
<dbReference type="FunFam" id="3.40.50.720:FF:000702">
    <property type="entry name" value="NADH dehydrogenase (Ubiquinone)"/>
    <property type="match status" value="1"/>
</dbReference>